<reference evidence="1 2" key="1">
    <citation type="submission" date="2020-03" db="EMBL/GenBank/DDBJ databases">
        <title>Soil Listeria distribution.</title>
        <authorList>
            <person name="Liao J."/>
            <person name="Wiedmann M."/>
        </authorList>
    </citation>
    <scope>NUCLEOTIDE SEQUENCE [LARGE SCALE GENOMIC DNA]</scope>
    <source>
        <strain evidence="1 2">FSL L7-1614</strain>
    </source>
</reference>
<evidence type="ECO:0000313" key="1">
    <source>
        <dbReference type="EMBL" id="MBC1459067.1"/>
    </source>
</evidence>
<gene>
    <name evidence="1" type="ORF">HB850_15005</name>
</gene>
<dbReference type="EMBL" id="JAARQN010000019">
    <property type="protein sequence ID" value="MBC1459067.1"/>
    <property type="molecule type" value="Genomic_DNA"/>
</dbReference>
<name>A0A841Z2J1_9LIST</name>
<evidence type="ECO:0000313" key="2">
    <source>
        <dbReference type="Proteomes" id="UP000569903"/>
    </source>
</evidence>
<sequence>MPVELNFATDYQRALQEPFKHMLQTAELWNSPSNNIIQWTGHNTVKLPTLKVTEGLRDRSRRTIGTFGANYSNDWETYTLKNERDWQTLIDPSDVDETNFTTTMANVTRVFNEDEKIPEKDKFMFSSLYAQKKALDGTDGIFEEIITEANVLRKFDDMMQQMDEEAVPGNRVLYITPAIERIIKRAEGLTRNFNVQQNNQVIDTRISRIDEVTLRTVAPDRFKTLFNFTNGAVVDPTAQQIQMMLIHIPVMCAPEKYSFAGFTPPSAITYGNWLYYEQFYNDVILFEQRSKGIQFVVKPI</sequence>
<protein>
    <submittedName>
        <fullName evidence="1">Capsid protein</fullName>
    </submittedName>
</protein>
<dbReference type="RefSeq" id="WP_185390211.1">
    <property type="nucleotide sequence ID" value="NZ_JAARQN010000019.1"/>
</dbReference>
<proteinExistence type="predicted"/>
<accession>A0A841Z2J1</accession>
<organism evidence="1 2">
    <name type="scientific">Listeria newyorkensis</name>
    <dbReference type="NCBI Taxonomy" id="1497681"/>
    <lineage>
        <taxon>Bacteria</taxon>
        <taxon>Bacillati</taxon>
        <taxon>Bacillota</taxon>
        <taxon>Bacilli</taxon>
        <taxon>Bacillales</taxon>
        <taxon>Listeriaceae</taxon>
        <taxon>Listeria</taxon>
    </lineage>
</organism>
<dbReference type="AlphaFoldDB" id="A0A841Z2J1"/>
<comment type="caution">
    <text evidence="1">The sequence shown here is derived from an EMBL/GenBank/DDBJ whole genome shotgun (WGS) entry which is preliminary data.</text>
</comment>
<dbReference type="Proteomes" id="UP000569903">
    <property type="component" value="Unassembled WGS sequence"/>
</dbReference>